<evidence type="ECO:0008006" key="3">
    <source>
        <dbReference type="Google" id="ProtNLM"/>
    </source>
</evidence>
<evidence type="ECO:0000313" key="1">
    <source>
        <dbReference type="EMBL" id="BBI61220.1"/>
    </source>
</evidence>
<dbReference type="GO" id="GO:0006281">
    <property type="term" value="P:DNA repair"/>
    <property type="evidence" value="ECO:0007669"/>
    <property type="project" value="TreeGrafter"/>
</dbReference>
<dbReference type="GO" id="GO:0005829">
    <property type="term" value="C:cytosol"/>
    <property type="evidence" value="ECO:0007669"/>
    <property type="project" value="TreeGrafter"/>
</dbReference>
<reference evidence="1 2" key="1">
    <citation type="journal article" date="2019" name="Microbiol. Resour. Announc.">
        <title>Complete Genome Sequence of Halomonas sulfidaeris Strain Esulfide1 Isolated from a Metal Sulfide Rock at a Depth of 2,200 Meters, Obtained Using Nanopore Sequencing.</title>
        <authorList>
            <person name="Saito M."/>
            <person name="Nishigata A."/>
            <person name="Galipon J."/>
            <person name="Arakawa K."/>
        </authorList>
    </citation>
    <scope>NUCLEOTIDE SEQUENCE [LARGE SCALE GENOMIC DNA]</scope>
    <source>
        <strain evidence="1 2">ATCC BAA-803</strain>
    </source>
</reference>
<sequence>MLSELLAELEVPVERAVMVGDTEYDLEMARAIGMDRVGVTYGVHTTERLARSQPKWIATSINELFDRLYGE</sequence>
<proteinExistence type="predicted"/>
<dbReference type="InterPro" id="IPR036412">
    <property type="entry name" value="HAD-like_sf"/>
</dbReference>
<dbReference type="SUPFAM" id="SSF56784">
    <property type="entry name" value="HAD-like"/>
    <property type="match status" value="1"/>
</dbReference>
<dbReference type="Pfam" id="PF13242">
    <property type="entry name" value="Hydrolase_like"/>
    <property type="match status" value="1"/>
</dbReference>
<dbReference type="InterPro" id="IPR023214">
    <property type="entry name" value="HAD_sf"/>
</dbReference>
<evidence type="ECO:0000313" key="2">
    <source>
        <dbReference type="Proteomes" id="UP000320231"/>
    </source>
</evidence>
<dbReference type="EMBL" id="AP019514">
    <property type="protein sequence ID" value="BBI61220.1"/>
    <property type="molecule type" value="Genomic_DNA"/>
</dbReference>
<dbReference type="Gene3D" id="3.40.50.1000">
    <property type="entry name" value="HAD superfamily/HAD-like"/>
    <property type="match status" value="1"/>
</dbReference>
<dbReference type="PANTHER" id="PTHR43434:SF24">
    <property type="entry name" value="HYDROLASE-RELATED"/>
    <property type="match status" value="1"/>
</dbReference>
<dbReference type="PANTHER" id="PTHR43434">
    <property type="entry name" value="PHOSPHOGLYCOLATE PHOSPHATASE"/>
    <property type="match status" value="1"/>
</dbReference>
<protein>
    <recommendedName>
        <fullName evidence="3">HAD family hydrolase</fullName>
    </recommendedName>
</protein>
<dbReference type="KEGG" id="hsr:HSBAA_25260"/>
<name>A0A455U518_9GAMM</name>
<dbReference type="InterPro" id="IPR050155">
    <property type="entry name" value="HAD-like_hydrolase_sf"/>
</dbReference>
<dbReference type="GO" id="GO:0008967">
    <property type="term" value="F:phosphoglycolate phosphatase activity"/>
    <property type="evidence" value="ECO:0007669"/>
    <property type="project" value="TreeGrafter"/>
</dbReference>
<dbReference type="AlphaFoldDB" id="A0A455U518"/>
<gene>
    <name evidence="1" type="ORF">HSBAA_25260</name>
</gene>
<dbReference type="Proteomes" id="UP000320231">
    <property type="component" value="Chromosome"/>
</dbReference>
<accession>A0A455U518</accession>
<organism evidence="1 2">
    <name type="scientific">Vreelandella sulfidaeris</name>
    <dbReference type="NCBI Taxonomy" id="115553"/>
    <lineage>
        <taxon>Bacteria</taxon>
        <taxon>Pseudomonadati</taxon>
        <taxon>Pseudomonadota</taxon>
        <taxon>Gammaproteobacteria</taxon>
        <taxon>Oceanospirillales</taxon>
        <taxon>Halomonadaceae</taxon>
        <taxon>Vreelandella</taxon>
    </lineage>
</organism>